<feature type="compositionally biased region" description="Low complexity" evidence="2">
    <location>
        <begin position="1004"/>
        <end position="1013"/>
    </location>
</feature>
<dbReference type="GO" id="GO:0016559">
    <property type="term" value="P:peroxisome fission"/>
    <property type="evidence" value="ECO:0007669"/>
    <property type="project" value="TreeGrafter"/>
</dbReference>
<organism evidence="4 5">
    <name type="scientific">Symbiodinium pilosum</name>
    <name type="common">Dinoflagellate</name>
    <dbReference type="NCBI Taxonomy" id="2952"/>
    <lineage>
        <taxon>Eukaryota</taxon>
        <taxon>Sar</taxon>
        <taxon>Alveolata</taxon>
        <taxon>Dinophyceae</taxon>
        <taxon>Suessiales</taxon>
        <taxon>Symbiodiniaceae</taxon>
        <taxon>Symbiodinium</taxon>
    </lineage>
</organism>
<feature type="coiled-coil region" evidence="1">
    <location>
        <begin position="609"/>
        <end position="636"/>
    </location>
</feature>
<sequence length="1094" mass="119899">MSDILSKTFRGLDQLRPLLLEVLDHYRPLAVVVIGDESAGKSTLLEMLIGKPILARKRRFCTKLEIRVCLRRNPDVCKTTLLVYTVRDGKEVPDGEPREVPQENGYDWVQEEMDRLASELSDSQAGGIVTEKIIVIEVHGPEVPSIDLIDNPGLTSVPKEKEEAVLQIVQKQVDDDQRNGRNNMYLAIVPAAGDVKPNTNNAMKFIMKNNLQDRTVGVFSKCDQTNKAGGSEILRALALNEPTKQGESPEMLGRVDVSTWTASMLQQPEEGTYSNNFERLEVQGQNETKFFLEGDENFRCLYERGVAGMRAIVHNIERSYLIHLHETWMPQTMRKLLLKEKEVEFRICMTGLVQDEAERSTLARKEVEFRLGKSSGVTQRVYHQFIRNTLRGYLAVKVNERLSRYQGAGFVCEGWKQMQEMRSLQADLFAIIKSAIQQMKEGLVVPLESWLQAESKVVKMPDGDRVNLRTEGGDGSFLDRFDGGKPKKELVAFLQATGILQLSNHSSYTDKIVAACVNLIENAGAKIQKQCEDLLSWLLDLESGSSSWGGIQVHPHLLDSTADEEVSKVSLSLESGRFLDNLLALFLREVPAPDALQKLHEGIEVGKERPEAEQELRSLEDELRKLEVAKRGIISALRIKDEEYEQMRLALEAEDSSADCCLVREGTEALSWPASTSSASSAESRSVQAEEHDSTPRSTPAEAAGEELPVPEPLRELSSLAEVPAPEVIAAAEVDEVEGGSVHSFQPGDRVKFLQSDPQVSNWSGVPTPTLEFLAGQVTTIHRISESKKGFTTRNFPTLWAPLSAVEAVEGEEPEVEGSGDAAVEVPATSSEDAAHELEAEVPRPTSEDAADKPSAEVPVTTSKDAAAEFAAEALVTNKDDAADKLSAEMPATPNGDSAGELAAEVPATPATASGAANQARHPPGTQLRALRDARMRESEDLGSECKGRVKAGSEVEVVQEGSGRRVKVRQTHEDGSAEGWVSVCTRDDAPLFEAVETSKEPLPSTAPAATPGAPSPAEPAEVENPQPEDFMEGQEVVVDGLKNNTELNGQLGILKEKAMTEGCWNVEVGEKIYKVKIQNLRVAGDRLGSVPDW</sequence>
<dbReference type="InterPro" id="IPR001401">
    <property type="entry name" value="Dynamin_GTPase"/>
</dbReference>
<dbReference type="GO" id="GO:0000266">
    <property type="term" value="P:mitochondrial fission"/>
    <property type="evidence" value="ECO:0007669"/>
    <property type="project" value="TreeGrafter"/>
</dbReference>
<dbReference type="InterPro" id="IPR022812">
    <property type="entry name" value="Dynamin"/>
</dbReference>
<keyword evidence="1" id="KW-0175">Coiled coil</keyword>
<dbReference type="PANTHER" id="PTHR11566:SF21">
    <property type="entry name" value="DYNAMIN RELATED PROTEIN 1, ISOFORM A"/>
    <property type="match status" value="1"/>
</dbReference>
<dbReference type="Gene3D" id="3.40.50.300">
    <property type="entry name" value="P-loop containing nucleotide triphosphate hydrolases"/>
    <property type="match status" value="1"/>
</dbReference>
<dbReference type="AlphaFoldDB" id="A0A812VNU8"/>
<dbReference type="GO" id="GO:0005739">
    <property type="term" value="C:mitochondrion"/>
    <property type="evidence" value="ECO:0007669"/>
    <property type="project" value="TreeGrafter"/>
</dbReference>
<evidence type="ECO:0000259" key="3">
    <source>
        <dbReference type="SMART" id="SM00053"/>
    </source>
</evidence>
<evidence type="ECO:0000256" key="2">
    <source>
        <dbReference type="SAM" id="MobiDB-lite"/>
    </source>
</evidence>
<dbReference type="InterPro" id="IPR045063">
    <property type="entry name" value="Dynamin_N"/>
</dbReference>
<dbReference type="SUPFAM" id="SSF52540">
    <property type="entry name" value="P-loop containing nucleoside triphosphate hydrolases"/>
    <property type="match status" value="1"/>
</dbReference>
<reference evidence="4" key="1">
    <citation type="submission" date="2021-02" db="EMBL/GenBank/DDBJ databases">
        <authorList>
            <person name="Dougan E. K."/>
            <person name="Rhodes N."/>
            <person name="Thang M."/>
            <person name="Chan C."/>
        </authorList>
    </citation>
    <scope>NUCLEOTIDE SEQUENCE</scope>
</reference>
<dbReference type="GO" id="GO:0003924">
    <property type="term" value="F:GTPase activity"/>
    <property type="evidence" value="ECO:0007669"/>
    <property type="project" value="InterPro"/>
</dbReference>
<dbReference type="OrthoDB" id="448653at2759"/>
<protein>
    <submittedName>
        <fullName evidence="4">DRP3A protein</fullName>
    </submittedName>
</protein>
<dbReference type="GO" id="GO:0005525">
    <property type="term" value="F:GTP binding"/>
    <property type="evidence" value="ECO:0007669"/>
    <property type="project" value="InterPro"/>
</dbReference>
<name>A0A812VNU8_SYMPI</name>
<dbReference type="PANTHER" id="PTHR11566">
    <property type="entry name" value="DYNAMIN"/>
    <property type="match status" value="1"/>
</dbReference>
<dbReference type="GO" id="GO:0005874">
    <property type="term" value="C:microtubule"/>
    <property type="evidence" value="ECO:0007669"/>
    <property type="project" value="TreeGrafter"/>
</dbReference>
<dbReference type="SMART" id="SM00053">
    <property type="entry name" value="DYNc"/>
    <property type="match status" value="1"/>
</dbReference>
<dbReference type="GO" id="GO:0006897">
    <property type="term" value="P:endocytosis"/>
    <property type="evidence" value="ECO:0007669"/>
    <property type="project" value="TreeGrafter"/>
</dbReference>
<evidence type="ECO:0000313" key="5">
    <source>
        <dbReference type="Proteomes" id="UP000649617"/>
    </source>
</evidence>
<evidence type="ECO:0000256" key="1">
    <source>
        <dbReference type="SAM" id="Coils"/>
    </source>
</evidence>
<dbReference type="Pfam" id="PF00350">
    <property type="entry name" value="Dynamin_N"/>
    <property type="match status" value="1"/>
</dbReference>
<dbReference type="GO" id="GO:0048312">
    <property type="term" value="P:intracellular distribution of mitochondria"/>
    <property type="evidence" value="ECO:0007669"/>
    <property type="project" value="TreeGrafter"/>
</dbReference>
<dbReference type="GO" id="GO:0016020">
    <property type="term" value="C:membrane"/>
    <property type="evidence" value="ECO:0007669"/>
    <property type="project" value="TreeGrafter"/>
</dbReference>
<keyword evidence="5" id="KW-1185">Reference proteome</keyword>
<dbReference type="PRINTS" id="PR00195">
    <property type="entry name" value="DYNAMIN"/>
</dbReference>
<accession>A0A812VNU8</accession>
<dbReference type="EMBL" id="CAJNIZ010042638">
    <property type="protein sequence ID" value="CAE7630474.1"/>
    <property type="molecule type" value="Genomic_DNA"/>
</dbReference>
<dbReference type="GO" id="GO:0008017">
    <property type="term" value="F:microtubule binding"/>
    <property type="evidence" value="ECO:0007669"/>
    <property type="project" value="TreeGrafter"/>
</dbReference>
<dbReference type="InterPro" id="IPR027417">
    <property type="entry name" value="P-loop_NTPase"/>
</dbReference>
<comment type="caution">
    <text evidence="4">The sequence shown here is derived from an EMBL/GenBank/DDBJ whole genome shotgun (WGS) entry which is preliminary data.</text>
</comment>
<feature type="region of interest" description="Disordered" evidence="2">
    <location>
        <begin position="830"/>
        <end position="862"/>
    </location>
</feature>
<evidence type="ECO:0000313" key="4">
    <source>
        <dbReference type="EMBL" id="CAE7630474.1"/>
    </source>
</evidence>
<dbReference type="Proteomes" id="UP000649617">
    <property type="component" value="Unassembled WGS sequence"/>
</dbReference>
<proteinExistence type="predicted"/>
<feature type="region of interest" description="Disordered" evidence="2">
    <location>
        <begin position="672"/>
        <end position="710"/>
    </location>
</feature>
<feature type="domain" description="Dynamin GTPase" evidence="3">
    <location>
        <begin position="12"/>
        <end position="254"/>
    </location>
</feature>
<feature type="compositionally biased region" description="Low complexity" evidence="2">
    <location>
        <begin position="672"/>
        <end position="687"/>
    </location>
</feature>
<feature type="region of interest" description="Disordered" evidence="2">
    <location>
        <begin position="996"/>
        <end position="1026"/>
    </location>
</feature>
<gene>
    <name evidence="4" type="primary">DRP3A</name>
    <name evidence="4" type="ORF">SPIL2461_LOCUS16536</name>
</gene>
<feature type="compositionally biased region" description="Basic and acidic residues" evidence="2">
    <location>
        <begin position="833"/>
        <end position="855"/>
    </location>
</feature>